<protein>
    <submittedName>
        <fullName evidence="2">Uncharacterized protein</fullName>
    </submittedName>
</protein>
<feature type="chain" id="PRO_5041968974" evidence="1">
    <location>
        <begin position="27"/>
        <end position="98"/>
    </location>
</feature>
<keyword evidence="1" id="KW-0732">Signal</keyword>
<dbReference type="InterPro" id="IPR039252">
    <property type="entry name" value="RALFL27"/>
</dbReference>
<reference evidence="2" key="1">
    <citation type="submission" date="2023-12" db="EMBL/GenBank/DDBJ databases">
        <title>Genome assembly of Anisodus tanguticus.</title>
        <authorList>
            <person name="Wang Y.-J."/>
        </authorList>
    </citation>
    <scope>NUCLEOTIDE SEQUENCE</scope>
    <source>
        <strain evidence="2">KB-2021</strain>
        <tissue evidence="2">Leaf</tissue>
    </source>
</reference>
<gene>
    <name evidence="2" type="ORF">RND71_019660</name>
</gene>
<dbReference type="EMBL" id="JAVYJV010000010">
    <property type="protein sequence ID" value="KAK4360708.1"/>
    <property type="molecule type" value="Genomic_DNA"/>
</dbReference>
<dbReference type="Proteomes" id="UP001291623">
    <property type="component" value="Unassembled WGS sequence"/>
</dbReference>
<organism evidence="2 3">
    <name type="scientific">Anisodus tanguticus</name>
    <dbReference type="NCBI Taxonomy" id="243964"/>
    <lineage>
        <taxon>Eukaryota</taxon>
        <taxon>Viridiplantae</taxon>
        <taxon>Streptophyta</taxon>
        <taxon>Embryophyta</taxon>
        <taxon>Tracheophyta</taxon>
        <taxon>Spermatophyta</taxon>
        <taxon>Magnoliopsida</taxon>
        <taxon>eudicotyledons</taxon>
        <taxon>Gunneridae</taxon>
        <taxon>Pentapetalae</taxon>
        <taxon>asterids</taxon>
        <taxon>lamiids</taxon>
        <taxon>Solanales</taxon>
        <taxon>Solanaceae</taxon>
        <taxon>Solanoideae</taxon>
        <taxon>Hyoscyameae</taxon>
        <taxon>Anisodus</taxon>
    </lineage>
</organism>
<dbReference type="AlphaFoldDB" id="A0AAE1S0Y1"/>
<sequence length="98" mass="10460">MKSMTFLLSVAMIMELLLSASSGTAAMNPWNASTTDDAGELDGINWQVSLAGAGNIISFNTLQRPPICNEKIIGSCIGEKKPGQRPCNYYNYCGPRGG</sequence>
<feature type="signal peptide" evidence="1">
    <location>
        <begin position="1"/>
        <end position="26"/>
    </location>
</feature>
<evidence type="ECO:0000313" key="2">
    <source>
        <dbReference type="EMBL" id="KAK4360708.1"/>
    </source>
</evidence>
<evidence type="ECO:0000256" key="1">
    <source>
        <dbReference type="SAM" id="SignalP"/>
    </source>
</evidence>
<dbReference type="PANTHER" id="PTHR39112:SF5">
    <property type="entry name" value="PROTEIN RALF-LIKE 27"/>
    <property type="match status" value="1"/>
</dbReference>
<comment type="caution">
    <text evidence="2">The sequence shown here is derived from an EMBL/GenBank/DDBJ whole genome shotgun (WGS) entry which is preliminary data.</text>
</comment>
<accession>A0AAE1S0Y1</accession>
<name>A0AAE1S0Y1_9SOLA</name>
<keyword evidence="3" id="KW-1185">Reference proteome</keyword>
<proteinExistence type="predicted"/>
<dbReference type="PANTHER" id="PTHR39112">
    <property type="entry name" value="PROTEIN RALF-LIKE 27-RELATED"/>
    <property type="match status" value="1"/>
</dbReference>
<evidence type="ECO:0000313" key="3">
    <source>
        <dbReference type="Proteomes" id="UP001291623"/>
    </source>
</evidence>